<evidence type="ECO:0000313" key="1">
    <source>
        <dbReference type="EMBL" id="MET3596916.1"/>
    </source>
</evidence>
<dbReference type="Proteomes" id="UP001549036">
    <property type="component" value="Unassembled WGS sequence"/>
</dbReference>
<sequence length="64" mass="6793">MAIATSGYMAVVIDFSGLVAACRQADPRANRSGFPELSGSSTAVMKEVAVMAPMPEIDMRMRQA</sequence>
<accession>A0ABV2I211</accession>
<name>A0ABV2I211_9HYPH</name>
<proteinExistence type="predicted"/>
<dbReference type="EMBL" id="JBEPLM010000018">
    <property type="protein sequence ID" value="MET3596916.1"/>
    <property type="molecule type" value="Genomic_DNA"/>
</dbReference>
<gene>
    <name evidence="1" type="ORF">ABID26_006340</name>
</gene>
<protein>
    <submittedName>
        <fullName evidence="1">Uncharacterized protein</fullName>
    </submittedName>
</protein>
<comment type="caution">
    <text evidence="1">The sequence shown here is derived from an EMBL/GenBank/DDBJ whole genome shotgun (WGS) entry which is preliminary data.</text>
</comment>
<keyword evidence="2" id="KW-1185">Reference proteome</keyword>
<organism evidence="1 2">
    <name type="scientific">Mesorhizobium shonense</name>
    <dbReference type="NCBI Taxonomy" id="1209948"/>
    <lineage>
        <taxon>Bacteria</taxon>
        <taxon>Pseudomonadati</taxon>
        <taxon>Pseudomonadota</taxon>
        <taxon>Alphaproteobacteria</taxon>
        <taxon>Hyphomicrobiales</taxon>
        <taxon>Phyllobacteriaceae</taxon>
        <taxon>Mesorhizobium</taxon>
    </lineage>
</organism>
<evidence type="ECO:0000313" key="2">
    <source>
        <dbReference type="Proteomes" id="UP001549036"/>
    </source>
</evidence>
<reference evidence="1 2" key="1">
    <citation type="submission" date="2024-06" db="EMBL/GenBank/DDBJ databases">
        <title>Genomic Encyclopedia of Type Strains, Phase IV (KMG-IV): sequencing the most valuable type-strain genomes for metagenomic binning, comparative biology and taxonomic classification.</title>
        <authorList>
            <person name="Goeker M."/>
        </authorList>
    </citation>
    <scope>NUCLEOTIDE SEQUENCE [LARGE SCALE GENOMIC DNA]</scope>
    <source>
        <strain evidence="1 2">DSM 29846</strain>
    </source>
</reference>